<accession>A0ABY8QKJ0</accession>
<proteinExistence type="predicted"/>
<feature type="compositionally biased region" description="Polar residues" evidence="1">
    <location>
        <begin position="79"/>
        <end position="88"/>
    </location>
</feature>
<keyword evidence="3" id="KW-1185">Reference proteome</keyword>
<gene>
    <name evidence="2" type="ORF">QF118_06325</name>
</gene>
<dbReference type="RefSeq" id="WP_282301789.1">
    <property type="nucleotide sequence ID" value="NZ_CP124616.1"/>
</dbReference>
<evidence type="ECO:0000313" key="3">
    <source>
        <dbReference type="Proteomes" id="UP001241605"/>
    </source>
</evidence>
<evidence type="ECO:0000313" key="2">
    <source>
        <dbReference type="EMBL" id="WGW05156.1"/>
    </source>
</evidence>
<protein>
    <submittedName>
        <fullName evidence="2">Uncharacterized protein</fullName>
    </submittedName>
</protein>
<feature type="region of interest" description="Disordered" evidence="1">
    <location>
        <begin position="79"/>
        <end position="101"/>
    </location>
</feature>
<organism evidence="2 3">
    <name type="scientific">Tropicibacter oceani</name>
    <dbReference type="NCBI Taxonomy" id="3058420"/>
    <lineage>
        <taxon>Bacteria</taxon>
        <taxon>Pseudomonadati</taxon>
        <taxon>Pseudomonadota</taxon>
        <taxon>Alphaproteobacteria</taxon>
        <taxon>Rhodobacterales</taxon>
        <taxon>Roseobacteraceae</taxon>
        <taxon>Tropicibacter</taxon>
    </lineage>
</organism>
<name>A0ABY8QKJ0_9RHOB</name>
<reference evidence="2 3" key="1">
    <citation type="submission" date="2023-05" db="EMBL/GenBank/DDBJ databases">
        <title>YMD87, complete Genome.</title>
        <authorList>
            <person name="Zhang J."/>
            <person name="Xu X."/>
        </authorList>
    </citation>
    <scope>NUCLEOTIDE SEQUENCE [LARGE SCALE GENOMIC DNA]</scope>
    <source>
        <strain evidence="2 3">YMD87</strain>
    </source>
</reference>
<evidence type="ECO:0000256" key="1">
    <source>
        <dbReference type="SAM" id="MobiDB-lite"/>
    </source>
</evidence>
<sequence>MQLGHARLLPLARRFDKAAKGAKGPWEKSLGVTGPFAPVDLCKTTARQTVTLETRYKRGNLQVHALLKGLDLRMTFNTNTVKGETNTELPRDTRPGKEGDR</sequence>
<dbReference type="Proteomes" id="UP001241605">
    <property type="component" value="Chromosome"/>
</dbReference>
<feature type="compositionally biased region" description="Basic and acidic residues" evidence="1">
    <location>
        <begin position="89"/>
        <end position="101"/>
    </location>
</feature>
<dbReference type="EMBL" id="CP124616">
    <property type="protein sequence ID" value="WGW05156.1"/>
    <property type="molecule type" value="Genomic_DNA"/>
</dbReference>